<name>A0A2S5B2G6_9BASI</name>
<feature type="transmembrane region" description="Helical" evidence="6">
    <location>
        <begin position="142"/>
        <end position="163"/>
    </location>
</feature>
<keyword evidence="3 6" id="KW-1133">Transmembrane helix</keyword>
<feature type="transmembrane region" description="Helical" evidence="6">
    <location>
        <begin position="527"/>
        <end position="551"/>
    </location>
</feature>
<dbReference type="EMBL" id="PJQD01000093">
    <property type="protein sequence ID" value="POY70960.1"/>
    <property type="molecule type" value="Genomic_DNA"/>
</dbReference>
<feature type="region of interest" description="Disordered" evidence="5">
    <location>
        <begin position="202"/>
        <end position="222"/>
    </location>
</feature>
<evidence type="ECO:0000256" key="2">
    <source>
        <dbReference type="ARBA" id="ARBA00022692"/>
    </source>
</evidence>
<dbReference type="AlphaFoldDB" id="A0A2S5B2G6"/>
<evidence type="ECO:0008006" key="9">
    <source>
        <dbReference type="Google" id="ProtNLM"/>
    </source>
</evidence>
<dbReference type="PANTHER" id="PTHR31274:SF1">
    <property type="entry name" value="AGL149CP"/>
    <property type="match status" value="1"/>
</dbReference>
<comment type="caution">
    <text evidence="7">The sequence shown here is derived from an EMBL/GenBank/DDBJ whole genome shotgun (WGS) entry which is preliminary data.</text>
</comment>
<comment type="subcellular location">
    <subcellularLocation>
        <location evidence="1">Membrane</location>
        <topology evidence="1">Multi-pass membrane protein</topology>
    </subcellularLocation>
</comment>
<sequence>MSSTIPATNALIWLSVKPIIRLAIPVAIGCWLTRAGLFPVPASRGASQIVLNVTLPALLFSKIVPSITPDNAKAIGPIFLVGGVYMVISMVLGVLVRSLFPTPRNFRWGLIAAAVWSNWGDVPTSIAQTVCGSAPFAGAQDANLAIAYVAIFILIFYITLFPLRGLHFIERDYTNPPRLLSDNEEAERSQRGRLHNLRAARSRVGQAITRRRKAEADVAAPSAAQTLAEKVDGPIAASHPEQPSQVLETAFTPLRRQTTSRLSDAASVREIAGAAHAASPAEQTGSLSAGFGGAGLQQRRPSFGRRPVRDETARDRLRTIVASPSGSVVDDGEITEVGTQSAHEEAIERTFELDVDDKPARIDEKDEVDSKSGGLDESQSIADHALTPQSRSMRILLAVKDFVLSLLTPPTIALVLALICALVKPLKALFTTVPDYGWHPTAPDNEPPLAILLDTATFIGNASVPLGLLVLGSTLGRMRIPRPLSRLPLTSIVALAVAKCVILPILGFVFVRGLATHTSLISEENRVLQYVMMIFASVPTATTQVALTVIFAPEDGESNADILAAYLIVQYIVFCFSSVILTAVSLRAIF</sequence>
<dbReference type="InterPro" id="IPR004776">
    <property type="entry name" value="Mem_transp_PIN-like"/>
</dbReference>
<feature type="transmembrane region" description="Helical" evidence="6">
    <location>
        <begin position="74"/>
        <end position="96"/>
    </location>
</feature>
<evidence type="ECO:0000256" key="3">
    <source>
        <dbReference type="ARBA" id="ARBA00022989"/>
    </source>
</evidence>
<organism evidence="7 8">
    <name type="scientific">Rhodotorula taiwanensis</name>
    <dbReference type="NCBI Taxonomy" id="741276"/>
    <lineage>
        <taxon>Eukaryota</taxon>
        <taxon>Fungi</taxon>
        <taxon>Dikarya</taxon>
        <taxon>Basidiomycota</taxon>
        <taxon>Pucciniomycotina</taxon>
        <taxon>Microbotryomycetes</taxon>
        <taxon>Sporidiobolales</taxon>
        <taxon>Sporidiobolaceae</taxon>
        <taxon>Rhodotorula</taxon>
    </lineage>
</organism>
<feature type="region of interest" description="Disordered" evidence="5">
    <location>
        <begin position="356"/>
        <end position="377"/>
    </location>
</feature>
<dbReference type="Pfam" id="PF03547">
    <property type="entry name" value="Mem_trans"/>
    <property type="match status" value="1"/>
</dbReference>
<keyword evidence="8" id="KW-1185">Reference proteome</keyword>
<feature type="transmembrane region" description="Helical" evidence="6">
    <location>
        <begin position="402"/>
        <end position="424"/>
    </location>
</feature>
<dbReference type="PANTHER" id="PTHR31274">
    <property type="entry name" value="PROTEIN ECM3"/>
    <property type="match status" value="1"/>
</dbReference>
<keyword evidence="2 6" id="KW-0812">Transmembrane</keyword>
<feature type="transmembrane region" description="Helical" evidence="6">
    <location>
        <begin position="492"/>
        <end position="515"/>
    </location>
</feature>
<feature type="transmembrane region" description="Helical" evidence="6">
    <location>
        <begin position="449"/>
        <end position="471"/>
    </location>
</feature>
<evidence type="ECO:0000313" key="7">
    <source>
        <dbReference type="EMBL" id="POY70960.1"/>
    </source>
</evidence>
<gene>
    <name evidence="7" type="ORF">BMF94_6022</name>
</gene>
<dbReference type="InterPro" id="IPR040254">
    <property type="entry name" value="Ecm3-like"/>
</dbReference>
<evidence type="ECO:0000256" key="6">
    <source>
        <dbReference type="SAM" id="Phobius"/>
    </source>
</evidence>
<evidence type="ECO:0000256" key="4">
    <source>
        <dbReference type="ARBA" id="ARBA00023136"/>
    </source>
</evidence>
<accession>A0A2S5B2G6</accession>
<evidence type="ECO:0000313" key="8">
    <source>
        <dbReference type="Proteomes" id="UP000237144"/>
    </source>
</evidence>
<dbReference type="GO" id="GO:0055085">
    <property type="term" value="P:transmembrane transport"/>
    <property type="evidence" value="ECO:0007669"/>
    <property type="project" value="InterPro"/>
</dbReference>
<feature type="region of interest" description="Disordered" evidence="5">
    <location>
        <begin position="274"/>
        <end position="311"/>
    </location>
</feature>
<evidence type="ECO:0000256" key="5">
    <source>
        <dbReference type="SAM" id="MobiDB-lite"/>
    </source>
</evidence>
<feature type="transmembrane region" description="Helical" evidence="6">
    <location>
        <begin position="49"/>
        <end position="68"/>
    </location>
</feature>
<dbReference type="OrthoDB" id="435607at2759"/>
<feature type="transmembrane region" description="Helical" evidence="6">
    <location>
        <begin position="19"/>
        <end position="37"/>
    </location>
</feature>
<reference evidence="7 8" key="1">
    <citation type="journal article" date="2018" name="Front. Microbiol.">
        <title>Prospects for Fungal Bioremediation of Acidic Radioactive Waste Sites: Characterization and Genome Sequence of Rhodotorula taiwanensis MD1149.</title>
        <authorList>
            <person name="Tkavc R."/>
            <person name="Matrosova V.Y."/>
            <person name="Grichenko O.E."/>
            <person name="Gostincar C."/>
            <person name="Volpe R.P."/>
            <person name="Klimenkova P."/>
            <person name="Gaidamakova E.K."/>
            <person name="Zhou C.E."/>
            <person name="Stewart B.J."/>
            <person name="Lyman M.G."/>
            <person name="Malfatti S.A."/>
            <person name="Rubinfeld B."/>
            <person name="Courtot M."/>
            <person name="Singh J."/>
            <person name="Dalgard C.L."/>
            <person name="Hamilton T."/>
            <person name="Frey K.G."/>
            <person name="Gunde-Cimerman N."/>
            <person name="Dugan L."/>
            <person name="Daly M.J."/>
        </authorList>
    </citation>
    <scope>NUCLEOTIDE SEQUENCE [LARGE SCALE GENOMIC DNA]</scope>
    <source>
        <strain evidence="7 8">MD1149</strain>
    </source>
</reference>
<dbReference type="GO" id="GO:0016020">
    <property type="term" value="C:membrane"/>
    <property type="evidence" value="ECO:0007669"/>
    <property type="project" value="UniProtKB-SubCell"/>
</dbReference>
<feature type="transmembrane region" description="Helical" evidence="6">
    <location>
        <begin position="563"/>
        <end position="589"/>
    </location>
</feature>
<dbReference type="Proteomes" id="UP000237144">
    <property type="component" value="Unassembled WGS sequence"/>
</dbReference>
<keyword evidence="4 6" id="KW-0472">Membrane</keyword>
<dbReference type="STRING" id="741276.A0A2S5B2G6"/>
<feature type="compositionally biased region" description="Basic and acidic residues" evidence="5">
    <location>
        <begin position="356"/>
        <end position="370"/>
    </location>
</feature>
<evidence type="ECO:0000256" key="1">
    <source>
        <dbReference type="ARBA" id="ARBA00004141"/>
    </source>
</evidence>
<proteinExistence type="predicted"/>
<protein>
    <recommendedName>
        <fullName evidence="9">Auxin efflux carrier</fullName>
    </recommendedName>
</protein>